<evidence type="ECO:0000313" key="1">
    <source>
        <dbReference type="EMBL" id="QYN79903.1"/>
    </source>
</evidence>
<dbReference type="RefSeq" id="YP_010676715.1">
    <property type="nucleotide sequence ID" value="NC_071015.1"/>
</dbReference>
<evidence type="ECO:0000313" key="2">
    <source>
        <dbReference type="Proteomes" id="UP000828443"/>
    </source>
</evidence>
<proteinExistence type="predicted"/>
<protein>
    <submittedName>
        <fullName evidence="1">Uncharacterized protein</fullName>
    </submittedName>
</protein>
<dbReference type="GeneID" id="77953080"/>
<accession>A0AAE7WFG7</accession>
<sequence>MAHYLQLHSVDKKFTEGVKVLSFAYFEGPMEKLFGTPWTFMNDTVRKYFSAESDNWDADYFVLRGSDPQFIIAELEKLYRQVDQQEEVELIGMTIGKLEEIWKDIESETKSYVISWSK</sequence>
<name>A0AAE7WFG7_9CAUD</name>
<dbReference type="EMBL" id="MZ348422">
    <property type="protein sequence ID" value="QYN79903.1"/>
    <property type="molecule type" value="Genomic_DNA"/>
</dbReference>
<dbReference type="Proteomes" id="UP000828443">
    <property type="component" value="Segment"/>
</dbReference>
<dbReference type="KEGG" id="vg:77953080"/>
<keyword evidence="2" id="KW-1185">Reference proteome</keyword>
<reference evidence="1" key="1">
    <citation type="journal article" date="2021" name="Viruses">
        <title>Novel Viruses That Lyse Plant and Human Strains of Kosakonia cowanii.</title>
        <authorList>
            <person name="Petrzik K."/>
            <person name="Brazdova S."/>
            <person name="Krawczyk K."/>
        </authorList>
    </citation>
    <scope>NUCLEOTIDE SEQUENCE</scope>
</reference>
<organism evidence="1 2">
    <name type="scientific">Kosakonia phage Kc263</name>
    <dbReference type="NCBI Taxonomy" id="2863194"/>
    <lineage>
        <taxon>Viruses</taxon>
        <taxon>Duplodnaviria</taxon>
        <taxon>Heunggongvirae</taxon>
        <taxon>Uroviricota</taxon>
        <taxon>Caudoviricetes</taxon>
        <taxon>Chimalliviridae</taxon>
        <taxon>Branisovskavirus</taxon>
        <taxon>Branisovskavirus Kc263</taxon>
    </lineage>
</organism>